<reference evidence="3" key="1">
    <citation type="submission" date="2016-11" db="EMBL/GenBank/DDBJ databases">
        <authorList>
            <person name="Varghese N."/>
            <person name="Submissions S."/>
        </authorList>
    </citation>
    <scope>NUCLEOTIDE SEQUENCE [LARGE SCALE GENOMIC DNA]</scope>
    <source>
        <strain evidence="3">DSM 24724</strain>
    </source>
</reference>
<dbReference type="OrthoDB" id="9757917at2"/>
<dbReference type="InterPro" id="IPR008893">
    <property type="entry name" value="WGR_domain"/>
</dbReference>
<sequence length="288" mass="31876">MKKTFTYTDDKSSKFWSIEVISNSFTVNYGKTGTTGQTQTKTFDTEMQCQKEADKLIAEKTKKGYIEEGAATAERVSLAKGTLAEQIAALQKHFESWAATPACKEILQDLLARLVACRDNAGWLELDLKATDGTVYTAQFGAPNAARAPKDMPASHRKAAALHGSVTFDNGDVGGFYWDASGDSGSFEGYDDYDFEEDEDGKFSSNEERYKDFAQAAQNWFLLDKGRKNKLGEPLIITFDHGGDFSDARIFGGDKQLNTAFGIPGFILRVISYYILENDPRLEDCDMG</sequence>
<keyword evidence="2" id="KW-0238">DNA-binding</keyword>
<dbReference type="InterPro" id="IPR050458">
    <property type="entry name" value="LolB"/>
</dbReference>
<dbReference type="RefSeq" id="WP_068841227.1">
    <property type="nucleotide sequence ID" value="NZ_FRBT01000001.1"/>
</dbReference>
<gene>
    <name evidence="2" type="ORF">SAMN05444484_101954</name>
</gene>
<evidence type="ECO:0000313" key="2">
    <source>
        <dbReference type="EMBL" id="SHL27813.1"/>
    </source>
</evidence>
<dbReference type="Pfam" id="PF05406">
    <property type="entry name" value="WGR"/>
    <property type="match status" value="1"/>
</dbReference>
<protein>
    <submittedName>
        <fullName evidence="2">WGR domain-containing protein, predicted DNA-binding domain in MolR</fullName>
    </submittedName>
</protein>
<dbReference type="PANTHER" id="PTHR30634">
    <property type="entry name" value="OUTER MEMBRANE LOLAB LIPOPROTEIN INSERTION APPARATUS"/>
    <property type="match status" value="1"/>
</dbReference>
<dbReference type="AlphaFoldDB" id="A0A1M6ZBT8"/>
<feature type="domain" description="WGR" evidence="1">
    <location>
        <begin position="1"/>
        <end position="78"/>
    </location>
</feature>
<dbReference type="PANTHER" id="PTHR30634:SF13">
    <property type="entry name" value="PROTEIN YEHF"/>
    <property type="match status" value="1"/>
</dbReference>
<dbReference type="Gene3D" id="2.20.140.10">
    <property type="entry name" value="WGR domain"/>
    <property type="match status" value="1"/>
</dbReference>
<keyword evidence="3" id="KW-1185">Reference proteome</keyword>
<proteinExistence type="predicted"/>
<dbReference type="SUPFAM" id="SSF142921">
    <property type="entry name" value="WGR domain-like"/>
    <property type="match status" value="1"/>
</dbReference>
<accession>A0A1M6ZBT8</accession>
<dbReference type="InterPro" id="IPR049809">
    <property type="entry name" value="YehF/YfeS-like_WGR"/>
</dbReference>
<dbReference type="SMART" id="SM00773">
    <property type="entry name" value="WGR"/>
    <property type="match status" value="1"/>
</dbReference>
<dbReference type="PROSITE" id="PS51977">
    <property type="entry name" value="WGR"/>
    <property type="match status" value="1"/>
</dbReference>
<dbReference type="STRING" id="946677.SAMN05444484_101954"/>
<dbReference type="InterPro" id="IPR036930">
    <property type="entry name" value="WGR_dom_sf"/>
</dbReference>
<organism evidence="2 3">
    <name type="scientific">Flavobacterium chilense</name>
    <dbReference type="NCBI Taxonomy" id="946677"/>
    <lineage>
        <taxon>Bacteria</taxon>
        <taxon>Pseudomonadati</taxon>
        <taxon>Bacteroidota</taxon>
        <taxon>Flavobacteriia</taxon>
        <taxon>Flavobacteriales</taxon>
        <taxon>Flavobacteriaceae</taxon>
        <taxon>Flavobacterium</taxon>
    </lineage>
</organism>
<name>A0A1M6ZBT8_9FLAO</name>
<dbReference type="EMBL" id="FRBT01000001">
    <property type="protein sequence ID" value="SHL27813.1"/>
    <property type="molecule type" value="Genomic_DNA"/>
</dbReference>
<evidence type="ECO:0000313" key="3">
    <source>
        <dbReference type="Proteomes" id="UP000184028"/>
    </source>
</evidence>
<dbReference type="GO" id="GO:0003677">
    <property type="term" value="F:DNA binding"/>
    <property type="evidence" value="ECO:0007669"/>
    <property type="project" value="UniProtKB-KW"/>
</dbReference>
<dbReference type="Proteomes" id="UP000184028">
    <property type="component" value="Unassembled WGS sequence"/>
</dbReference>
<dbReference type="CDD" id="cd07996">
    <property type="entry name" value="WGR_MMR_like"/>
    <property type="match status" value="1"/>
</dbReference>
<evidence type="ECO:0000259" key="1">
    <source>
        <dbReference type="PROSITE" id="PS51977"/>
    </source>
</evidence>